<evidence type="ECO:0000256" key="1">
    <source>
        <dbReference type="SAM" id="SignalP"/>
    </source>
</evidence>
<keyword evidence="1" id="KW-0732">Signal</keyword>
<sequence>MIMPLAAAAALAAAPLGATVDKIAADSGFAGEILIGKGDKIVLNNAYGAVAPSGKAKHQVGAHWRLASITKQVTATLFLKAMEEGRVPGSLDTPIDGLGDVTWRMLLTHRSGLPNPDETPKDAAGVPAFYNQPLTQAIAHCSSRPGKPGADFAYNNCDYLVLGGAVMGRNLLADPQGWRGWPAGMTMARPGELGVPGFVAGKPEPRFRLDTFSTSGGLIGTARDVFRFDRQLMTGKLLSPAARALMWTAEGGRSYQALGQWVFPGKLEGCADPVQIVQRDGEIQGVQARNFILPDKDVAVVLFTNRSSDDFALGEVWQGKGFVYDLLSAAACPTA</sequence>
<comment type="caution">
    <text evidence="3">The sequence shown here is derived from an EMBL/GenBank/DDBJ whole genome shotgun (WGS) entry which is preliminary data.</text>
</comment>
<evidence type="ECO:0000313" key="3">
    <source>
        <dbReference type="EMBL" id="GAA4030195.1"/>
    </source>
</evidence>
<keyword evidence="4" id="KW-1185">Reference proteome</keyword>
<name>A0ABP7TRL8_9SPHN</name>
<dbReference type="Pfam" id="PF00144">
    <property type="entry name" value="Beta-lactamase"/>
    <property type="match status" value="1"/>
</dbReference>
<dbReference type="Proteomes" id="UP001424459">
    <property type="component" value="Unassembled WGS sequence"/>
</dbReference>
<dbReference type="PANTHER" id="PTHR46825:SF8">
    <property type="entry name" value="BETA-LACTAMASE-RELATED"/>
    <property type="match status" value="1"/>
</dbReference>
<dbReference type="InterPro" id="IPR050491">
    <property type="entry name" value="AmpC-like"/>
</dbReference>
<reference evidence="4" key="1">
    <citation type="journal article" date="2019" name="Int. J. Syst. Evol. Microbiol.">
        <title>The Global Catalogue of Microorganisms (GCM) 10K type strain sequencing project: providing services to taxonomists for standard genome sequencing and annotation.</title>
        <authorList>
            <consortium name="The Broad Institute Genomics Platform"/>
            <consortium name="The Broad Institute Genome Sequencing Center for Infectious Disease"/>
            <person name="Wu L."/>
            <person name="Ma J."/>
        </authorList>
    </citation>
    <scope>NUCLEOTIDE SEQUENCE [LARGE SCALE GENOMIC DNA]</scope>
    <source>
        <strain evidence="4">JCM 17564</strain>
    </source>
</reference>
<proteinExistence type="predicted"/>
<accession>A0ABP7TRL8</accession>
<dbReference type="InterPro" id="IPR012338">
    <property type="entry name" value="Beta-lactam/transpept-like"/>
</dbReference>
<evidence type="ECO:0000313" key="4">
    <source>
        <dbReference type="Proteomes" id="UP001424459"/>
    </source>
</evidence>
<dbReference type="EMBL" id="BAABBR010000001">
    <property type="protein sequence ID" value="GAA4030195.1"/>
    <property type="molecule type" value="Genomic_DNA"/>
</dbReference>
<gene>
    <name evidence="3" type="ORF">GCM10022281_06920</name>
</gene>
<dbReference type="InterPro" id="IPR001466">
    <property type="entry name" value="Beta-lactam-related"/>
</dbReference>
<dbReference type="SUPFAM" id="SSF56601">
    <property type="entry name" value="beta-lactamase/transpeptidase-like"/>
    <property type="match status" value="1"/>
</dbReference>
<protein>
    <recommendedName>
        <fullName evidence="2">Beta-lactamase-related domain-containing protein</fullName>
    </recommendedName>
</protein>
<evidence type="ECO:0000259" key="2">
    <source>
        <dbReference type="Pfam" id="PF00144"/>
    </source>
</evidence>
<dbReference type="Gene3D" id="3.40.710.10">
    <property type="entry name" value="DD-peptidase/beta-lactamase superfamily"/>
    <property type="match status" value="2"/>
</dbReference>
<feature type="signal peptide" evidence="1">
    <location>
        <begin position="1"/>
        <end position="18"/>
    </location>
</feature>
<dbReference type="PANTHER" id="PTHR46825">
    <property type="entry name" value="D-ALANYL-D-ALANINE-CARBOXYPEPTIDASE/ENDOPEPTIDASE AMPH"/>
    <property type="match status" value="1"/>
</dbReference>
<organism evidence="3 4">
    <name type="scientific">Sphingomonas rosea</name>
    <dbReference type="NCBI Taxonomy" id="335605"/>
    <lineage>
        <taxon>Bacteria</taxon>
        <taxon>Pseudomonadati</taxon>
        <taxon>Pseudomonadota</taxon>
        <taxon>Alphaproteobacteria</taxon>
        <taxon>Sphingomonadales</taxon>
        <taxon>Sphingomonadaceae</taxon>
        <taxon>Sphingomonas</taxon>
    </lineage>
</organism>
<feature type="domain" description="Beta-lactamase-related" evidence="2">
    <location>
        <begin position="33"/>
        <end position="309"/>
    </location>
</feature>
<feature type="chain" id="PRO_5045516287" description="Beta-lactamase-related domain-containing protein" evidence="1">
    <location>
        <begin position="19"/>
        <end position="335"/>
    </location>
</feature>